<proteinExistence type="predicted"/>
<dbReference type="EMBL" id="JAMZEK010000006">
    <property type="protein sequence ID" value="MCP1376347.1"/>
    <property type="molecule type" value="Genomic_DNA"/>
</dbReference>
<reference evidence="1 2" key="1">
    <citation type="submission" date="2022-06" db="EMBL/GenBank/DDBJ databases">
        <title>Dyella sp. Sa strain:Sa Genome sequencing.</title>
        <authorList>
            <person name="Park S."/>
        </authorList>
    </citation>
    <scope>NUCLEOTIDE SEQUENCE [LARGE SCALE GENOMIC DNA]</scope>
    <source>
        <strain evidence="1 2">Sa</strain>
    </source>
</reference>
<gene>
    <name evidence="1" type="ORF">NC595_20045</name>
</gene>
<dbReference type="Proteomes" id="UP001204615">
    <property type="component" value="Unassembled WGS sequence"/>
</dbReference>
<sequence length="90" mass="9813">MYSLLQSLRPLIENAKAGKISEPMDGIRVPGAYNHGDGRYVPYKEPSVGDAYARFIIELEGGLTERDKLLLARIDAMRQAMVTGGQTSGS</sequence>
<keyword evidence="2" id="KW-1185">Reference proteome</keyword>
<organism evidence="1 2">
    <name type="scientific">Dyella lutea</name>
    <dbReference type="NCBI Taxonomy" id="2950441"/>
    <lineage>
        <taxon>Bacteria</taxon>
        <taxon>Pseudomonadati</taxon>
        <taxon>Pseudomonadota</taxon>
        <taxon>Gammaproteobacteria</taxon>
        <taxon>Lysobacterales</taxon>
        <taxon>Rhodanobacteraceae</taxon>
        <taxon>Dyella</taxon>
    </lineage>
</organism>
<evidence type="ECO:0000313" key="1">
    <source>
        <dbReference type="EMBL" id="MCP1376347.1"/>
    </source>
</evidence>
<accession>A0ABT1FG57</accession>
<dbReference type="RefSeq" id="WP_253569155.1">
    <property type="nucleotide sequence ID" value="NZ_JAMZEK010000006.1"/>
</dbReference>
<evidence type="ECO:0000313" key="2">
    <source>
        <dbReference type="Proteomes" id="UP001204615"/>
    </source>
</evidence>
<protein>
    <submittedName>
        <fullName evidence="1">Uncharacterized protein</fullName>
    </submittedName>
</protein>
<name>A0ABT1FG57_9GAMM</name>
<comment type="caution">
    <text evidence="1">The sequence shown here is derived from an EMBL/GenBank/DDBJ whole genome shotgun (WGS) entry which is preliminary data.</text>
</comment>